<dbReference type="Gene3D" id="3.40.30.10">
    <property type="entry name" value="Glutaredoxin"/>
    <property type="match status" value="1"/>
</dbReference>
<dbReference type="FunFam" id="1.20.1050.10:FF:000007">
    <property type="entry name" value="Glutathione S-transferase 1-1"/>
    <property type="match status" value="1"/>
</dbReference>
<dbReference type="InterPro" id="IPR036282">
    <property type="entry name" value="Glutathione-S-Trfase_C_sf"/>
</dbReference>
<dbReference type="GeneID" id="101897094"/>
<dbReference type="OrthoDB" id="2309723at2759"/>
<comment type="subunit">
    <text evidence="2">Homodimer.</text>
</comment>
<dbReference type="FunFam" id="3.40.30.10:FF:000034">
    <property type="entry name" value="glutathione S-transferase 1"/>
    <property type="match status" value="1"/>
</dbReference>
<dbReference type="Proteomes" id="UP001652621">
    <property type="component" value="Unplaced"/>
</dbReference>
<dbReference type="PANTHER" id="PTHR43969:SF9">
    <property type="entry name" value="GLUTATHIONE S TRANSFERASE D10, ISOFORM A-RELATED"/>
    <property type="match status" value="1"/>
</dbReference>
<evidence type="ECO:0000313" key="6">
    <source>
        <dbReference type="EnsemblMetazoa" id="MDOA012670-PA"/>
    </source>
</evidence>
<dbReference type="Gene3D" id="1.20.1050.10">
    <property type="match status" value="1"/>
</dbReference>
<reference evidence="9" key="2">
    <citation type="submission" date="2025-05" db="UniProtKB">
        <authorList>
            <consortium name="RefSeq"/>
        </authorList>
    </citation>
    <scope>IDENTIFICATION</scope>
    <source>
        <strain evidence="8 9">Aabys</strain>
        <tissue evidence="9">Whole body</tissue>
    </source>
</reference>
<dbReference type="SFLD" id="SFLDG01153">
    <property type="entry name" value="Main.4:_Theta-like"/>
    <property type="match status" value="1"/>
</dbReference>
<evidence type="ECO:0000256" key="1">
    <source>
        <dbReference type="ARBA" id="ARBA00003701"/>
    </source>
</evidence>
<comment type="similarity">
    <text evidence="3">Belongs to the GST superfamily.</text>
</comment>
<dbReference type="InterPro" id="IPR004045">
    <property type="entry name" value="Glutathione_S-Trfase_N"/>
</dbReference>
<evidence type="ECO:0000256" key="2">
    <source>
        <dbReference type="ARBA" id="ARBA00011738"/>
    </source>
</evidence>
<dbReference type="VEuPathDB" id="VectorBase:MDOMA2_008137"/>
<dbReference type="CDD" id="cd03177">
    <property type="entry name" value="GST_C_Delta_Epsilon"/>
    <property type="match status" value="1"/>
</dbReference>
<dbReference type="CDD" id="cd03045">
    <property type="entry name" value="GST_N_Delta_Epsilon"/>
    <property type="match status" value="1"/>
</dbReference>
<dbReference type="SUPFAM" id="SSF47616">
    <property type="entry name" value="GST C-terminal domain-like"/>
    <property type="match status" value="1"/>
</dbReference>
<dbReference type="KEGG" id="mde:101897094"/>
<dbReference type="GO" id="GO:0006749">
    <property type="term" value="P:glutathione metabolic process"/>
    <property type="evidence" value="ECO:0007669"/>
    <property type="project" value="TreeGrafter"/>
</dbReference>
<dbReference type="EnsemblMetazoa" id="MDOA012670-RA">
    <property type="protein sequence ID" value="MDOA012670-PA"/>
    <property type="gene ID" value="MDOA012670"/>
</dbReference>
<dbReference type="AlphaFoldDB" id="A0A1I8N8H0"/>
<evidence type="ECO:0000256" key="3">
    <source>
        <dbReference type="RuleBase" id="RU003494"/>
    </source>
</evidence>
<feature type="domain" description="GST C-terminal" evidence="5">
    <location>
        <begin position="87"/>
        <end position="211"/>
    </location>
</feature>
<gene>
    <name evidence="6" type="primary">101897094</name>
    <name evidence="8 9" type="synonym">LOC101897094</name>
</gene>
<dbReference type="eggNOG" id="KOG0867">
    <property type="taxonomic scope" value="Eukaryota"/>
</dbReference>
<dbReference type="Pfam" id="PF02798">
    <property type="entry name" value="GST_N"/>
    <property type="match status" value="1"/>
</dbReference>
<proteinExistence type="inferred from homology"/>
<dbReference type="PROSITE" id="PS50404">
    <property type="entry name" value="GST_NTER"/>
    <property type="match status" value="1"/>
</dbReference>
<dbReference type="GO" id="GO:0004364">
    <property type="term" value="F:glutathione transferase activity"/>
    <property type="evidence" value="ECO:0007669"/>
    <property type="project" value="TreeGrafter"/>
</dbReference>
<dbReference type="STRING" id="7370.A0A1I8N8H0"/>
<dbReference type="SFLD" id="SFLDS00019">
    <property type="entry name" value="Glutathione_Transferase_(cytos"/>
    <property type="match status" value="1"/>
</dbReference>
<dbReference type="VEuPathDB" id="VectorBase:MDOA012670"/>
<dbReference type="InterPro" id="IPR004046">
    <property type="entry name" value="GST_C"/>
</dbReference>
<organism evidence="6">
    <name type="scientific">Musca domestica</name>
    <name type="common">House fly</name>
    <dbReference type="NCBI Taxonomy" id="7370"/>
    <lineage>
        <taxon>Eukaryota</taxon>
        <taxon>Metazoa</taxon>
        <taxon>Ecdysozoa</taxon>
        <taxon>Arthropoda</taxon>
        <taxon>Hexapoda</taxon>
        <taxon>Insecta</taxon>
        <taxon>Pterygota</taxon>
        <taxon>Neoptera</taxon>
        <taxon>Endopterygota</taxon>
        <taxon>Diptera</taxon>
        <taxon>Brachycera</taxon>
        <taxon>Muscomorpha</taxon>
        <taxon>Muscoidea</taxon>
        <taxon>Muscidae</taxon>
        <taxon>Musca</taxon>
    </lineage>
</organism>
<dbReference type="InterPro" id="IPR040079">
    <property type="entry name" value="Glutathione_S-Trfase"/>
</dbReference>
<dbReference type="InterPro" id="IPR036249">
    <property type="entry name" value="Thioredoxin-like_sf"/>
</dbReference>
<keyword evidence="7" id="KW-1185">Reference proteome</keyword>
<comment type="function">
    <text evidence="1">Conjugation of reduced glutathione to a wide number of exogenous and endogenous hydrophobic electrophiles.</text>
</comment>
<dbReference type="InterPro" id="IPR010987">
    <property type="entry name" value="Glutathione-S-Trfase_C-like"/>
</dbReference>
<accession>A0A1I8N8H0</accession>
<dbReference type="SFLD" id="SFLDG00358">
    <property type="entry name" value="Main_(cytGST)"/>
    <property type="match status" value="1"/>
</dbReference>
<evidence type="ECO:0000313" key="8">
    <source>
        <dbReference type="RefSeq" id="XP_005180099.1"/>
    </source>
</evidence>
<sequence>MDLYYFPISSPCRSVLMTAKALGIELNKKPLRVFKGEQLAPEFLKINPQHTIPTLVDNDFVLWESRAIMIYLVEKYGKQDDPLYPSCPKKRALINQRLYFDMGTLYKSYSDYFYPQVKQNKPADPELLKKIYAALEMFNTLLATSKYAAGDTLTLADLALLASVSTMDVYDIDVRKYENVARWYDLVKETAPGADENWAGCLERKEFFKTLKQQQ</sequence>
<dbReference type="RefSeq" id="XP_005180099.1">
    <property type="nucleotide sequence ID" value="XM_005180042.3"/>
</dbReference>
<dbReference type="RefSeq" id="XP_058976854.1">
    <property type="nucleotide sequence ID" value="XM_059120871.1"/>
</dbReference>
<dbReference type="Pfam" id="PF00043">
    <property type="entry name" value="GST_C"/>
    <property type="match status" value="1"/>
</dbReference>
<name>A0A1I8N8H0_MUSDO</name>
<protein>
    <submittedName>
        <fullName evidence="8 9">Glutathione S-transferase 4-like</fullName>
    </submittedName>
</protein>
<dbReference type="PANTHER" id="PTHR43969">
    <property type="entry name" value="GLUTATHIONE S TRANSFERASE D10, ISOFORM A-RELATED"/>
    <property type="match status" value="1"/>
</dbReference>
<evidence type="ECO:0000313" key="7">
    <source>
        <dbReference type="Proteomes" id="UP001652621"/>
    </source>
</evidence>
<evidence type="ECO:0000313" key="9">
    <source>
        <dbReference type="RefSeq" id="XP_058976854.1"/>
    </source>
</evidence>
<reference evidence="6" key="1">
    <citation type="submission" date="2020-05" db="UniProtKB">
        <authorList>
            <consortium name="EnsemblMetazoa"/>
        </authorList>
    </citation>
    <scope>IDENTIFICATION</scope>
    <source>
        <strain evidence="6">Aabys</strain>
    </source>
</reference>
<dbReference type="PROSITE" id="PS50405">
    <property type="entry name" value="GST_CTER"/>
    <property type="match status" value="1"/>
</dbReference>
<dbReference type="SUPFAM" id="SSF52833">
    <property type="entry name" value="Thioredoxin-like"/>
    <property type="match status" value="1"/>
</dbReference>
<feature type="domain" description="GST N-terminal" evidence="4">
    <location>
        <begin position="1"/>
        <end position="80"/>
    </location>
</feature>
<evidence type="ECO:0000259" key="5">
    <source>
        <dbReference type="PROSITE" id="PS50405"/>
    </source>
</evidence>
<evidence type="ECO:0000259" key="4">
    <source>
        <dbReference type="PROSITE" id="PS50404"/>
    </source>
</evidence>